<keyword evidence="1" id="KW-0863">Zinc-finger</keyword>
<feature type="region of interest" description="Disordered" evidence="2">
    <location>
        <begin position="167"/>
        <end position="255"/>
    </location>
</feature>
<feature type="compositionally biased region" description="Low complexity" evidence="2">
    <location>
        <begin position="192"/>
        <end position="206"/>
    </location>
</feature>
<keyword evidence="3" id="KW-0812">Transmembrane</keyword>
<evidence type="ECO:0000313" key="5">
    <source>
        <dbReference type="EMBL" id="KZZ97894.1"/>
    </source>
</evidence>
<dbReference type="Pfam" id="PF13639">
    <property type="entry name" value="zf-RING_2"/>
    <property type="match status" value="1"/>
</dbReference>
<feature type="transmembrane region" description="Helical" evidence="3">
    <location>
        <begin position="76"/>
        <end position="100"/>
    </location>
</feature>
<dbReference type="SMART" id="SM00184">
    <property type="entry name" value="RING"/>
    <property type="match status" value="1"/>
</dbReference>
<keyword evidence="1" id="KW-0862">Zinc</keyword>
<dbReference type="PANTHER" id="PTHR15302:SF0">
    <property type="entry name" value="E3 UBIQUITIN-PROTEIN LIGASE RNF103"/>
    <property type="match status" value="1"/>
</dbReference>
<evidence type="ECO:0000256" key="1">
    <source>
        <dbReference type="PROSITE-ProRule" id="PRU00175"/>
    </source>
</evidence>
<accession>A0A168DM18</accession>
<keyword evidence="6" id="KW-1185">Reference proteome</keyword>
<name>A0A168DM18_9EURO</name>
<dbReference type="GO" id="GO:0004842">
    <property type="term" value="F:ubiquitin-protein transferase activity"/>
    <property type="evidence" value="ECO:0007669"/>
    <property type="project" value="InterPro"/>
</dbReference>
<feature type="compositionally biased region" description="Basic and acidic residues" evidence="2">
    <location>
        <begin position="174"/>
        <end position="191"/>
    </location>
</feature>
<dbReference type="Gene3D" id="3.30.40.10">
    <property type="entry name" value="Zinc/RING finger domain, C3HC4 (zinc finger)"/>
    <property type="match status" value="1"/>
</dbReference>
<evidence type="ECO:0000259" key="4">
    <source>
        <dbReference type="PROSITE" id="PS50089"/>
    </source>
</evidence>
<reference evidence="5 6" key="1">
    <citation type="journal article" date="2016" name="Genome Biol. Evol.">
        <title>Divergent and convergent evolution of fungal pathogenicity.</title>
        <authorList>
            <person name="Shang Y."/>
            <person name="Xiao G."/>
            <person name="Zheng P."/>
            <person name="Cen K."/>
            <person name="Zhan S."/>
            <person name="Wang C."/>
        </authorList>
    </citation>
    <scope>NUCLEOTIDE SEQUENCE [LARGE SCALE GENOMIC DNA]</scope>
    <source>
        <strain evidence="5 6">ARSEF 7405</strain>
    </source>
</reference>
<dbReference type="GO" id="GO:0036503">
    <property type="term" value="P:ERAD pathway"/>
    <property type="evidence" value="ECO:0007669"/>
    <property type="project" value="TreeGrafter"/>
</dbReference>
<comment type="caution">
    <text evidence="5">The sequence shown here is derived from an EMBL/GenBank/DDBJ whole genome shotgun (WGS) entry which is preliminary data.</text>
</comment>
<feature type="compositionally biased region" description="Basic residues" evidence="2">
    <location>
        <begin position="47"/>
        <end position="62"/>
    </location>
</feature>
<dbReference type="EMBL" id="AZGZ01000001">
    <property type="protein sequence ID" value="KZZ97894.1"/>
    <property type="molecule type" value="Genomic_DNA"/>
</dbReference>
<keyword evidence="1" id="KW-0479">Metal-binding</keyword>
<evidence type="ECO:0000256" key="3">
    <source>
        <dbReference type="SAM" id="Phobius"/>
    </source>
</evidence>
<dbReference type="InterPro" id="IPR001841">
    <property type="entry name" value="Znf_RING"/>
</dbReference>
<dbReference type="InterPro" id="IPR013083">
    <property type="entry name" value="Znf_RING/FYVE/PHD"/>
</dbReference>
<sequence length="389" mass="44088">MATQGIITESTIAFELTSSGLNNISSRSPLDEVPHHNSTFDTQPSPSRHHPLTRHPPLRRPSHQIPGDDDTSTVTILVSAWLVFTVICITMLITICFHQVRRRLRSRRRNIQRAAAATVRPDPVDEQTATVPSRRRVPRRIIATFPRYTYWASSAVGEIEEEATEVVQAGSSGLRRETVRTEGARSEDVRSNDSSNGSSTSVKTDSAGNNQPGSLRNISRRSARRQGQTNEQAPQQQQQQAEQAQRGQQQQQETPHFPVNHWRQNECSICLQHFENGYSVVRRLPCKHIFHSRCITVFLSVRSNICPVCRKSVLPPEMLDHHDSVEEMTDQSWRGHWFVKQVIDWYEESGVVYVWKGVKLGSKALWRGIVTVENRVLRRNIASNAVPAT</sequence>
<proteinExistence type="predicted"/>
<dbReference type="OrthoDB" id="21204at2759"/>
<dbReference type="SUPFAM" id="SSF57850">
    <property type="entry name" value="RING/U-box"/>
    <property type="match status" value="1"/>
</dbReference>
<keyword evidence="3" id="KW-0472">Membrane</keyword>
<dbReference type="VEuPathDB" id="FungiDB:AAP_00155"/>
<dbReference type="GO" id="GO:0008270">
    <property type="term" value="F:zinc ion binding"/>
    <property type="evidence" value="ECO:0007669"/>
    <property type="project" value="UniProtKB-KW"/>
</dbReference>
<dbReference type="GO" id="GO:0005783">
    <property type="term" value="C:endoplasmic reticulum"/>
    <property type="evidence" value="ECO:0007669"/>
    <property type="project" value="TreeGrafter"/>
</dbReference>
<gene>
    <name evidence="5" type="ORF">AAP_00155</name>
</gene>
<feature type="compositionally biased region" description="Polar residues" evidence="2">
    <location>
        <begin position="207"/>
        <end position="217"/>
    </location>
</feature>
<feature type="domain" description="RING-type" evidence="4">
    <location>
        <begin position="267"/>
        <end position="310"/>
    </location>
</feature>
<dbReference type="AlphaFoldDB" id="A0A168DM18"/>
<dbReference type="Proteomes" id="UP000242877">
    <property type="component" value="Unassembled WGS sequence"/>
</dbReference>
<dbReference type="PROSITE" id="PS50089">
    <property type="entry name" value="ZF_RING_2"/>
    <property type="match status" value="1"/>
</dbReference>
<feature type="compositionally biased region" description="Low complexity" evidence="2">
    <location>
        <begin position="226"/>
        <end position="253"/>
    </location>
</feature>
<keyword evidence="3" id="KW-1133">Transmembrane helix</keyword>
<dbReference type="InterPro" id="IPR042494">
    <property type="entry name" value="RNF103"/>
</dbReference>
<evidence type="ECO:0000256" key="2">
    <source>
        <dbReference type="SAM" id="MobiDB-lite"/>
    </source>
</evidence>
<protein>
    <submittedName>
        <fullName evidence="5">Zinc finger, RING/FYVE/PHD-type</fullName>
    </submittedName>
</protein>
<dbReference type="GO" id="GO:0016567">
    <property type="term" value="P:protein ubiquitination"/>
    <property type="evidence" value="ECO:0007669"/>
    <property type="project" value="InterPro"/>
</dbReference>
<feature type="region of interest" description="Disordered" evidence="2">
    <location>
        <begin position="25"/>
        <end position="69"/>
    </location>
</feature>
<organism evidence="5 6">
    <name type="scientific">Ascosphaera apis ARSEF 7405</name>
    <dbReference type="NCBI Taxonomy" id="392613"/>
    <lineage>
        <taxon>Eukaryota</taxon>
        <taxon>Fungi</taxon>
        <taxon>Dikarya</taxon>
        <taxon>Ascomycota</taxon>
        <taxon>Pezizomycotina</taxon>
        <taxon>Eurotiomycetes</taxon>
        <taxon>Eurotiomycetidae</taxon>
        <taxon>Onygenales</taxon>
        <taxon>Ascosphaeraceae</taxon>
        <taxon>Ascosphaera</taxon>
    </lineage>
</organism>
<evidence type="ECO:0000313" key="6">
    <source>
        <dbReference type="Proteomes" id="UP000242877"/>
    </source>
</evidence>
<dbReference type="PANTHER" id="PTHR15302">
    <property type="entry name" value="E3 UBIQUITIN-PROTEIN LIGASE RNF103"/>
    <property type="match status" value="1"/>
</dbReference>